<keyword evidence="1" id="KW-0175">Coiled coil</keyword>
<comment type="caution">
    <text evidence="2">The sequence shown here is derived from an EMBL/GenBank/DDBJ whole genome shotgun (WGS) entry which is preliminary data.</text>
</comment>
<reference evidence="2 3" key="1">
    <citation type="journal article" date="2013" name="Curr. Biol.">
        <title>The Genome of the Foraminiferan Reticulomyxa filosa.</title>
        <authorList>
            <person name="Glockner G."/>
            <person name="Hulsmann N."/>
            <person name="Schleicher M."/>
            <person name="Noegel A.A."/>
            <person name="Eichinger L."/>
            <person name="Gallinger C."/>
            <person name="Pawlowski J."/>
            <person name="Sierra R."/>
            <person name="Euteneuer U."/>
            <person name="Pillet L."/>
            <person name="Moustafa A."/>
            <person name="Platzer M."/>
            <person name="Groth M."/>
            <person name="Szafranski K."/>
            <person name="Schliwa M."/>
        </authorList>
    </citation>
    <scope>NUCLEOTIDE SEQUENCE [LARGE SCALE GENOMIC DNA]</scope>
</reference>
<dbReference type="Proteomes" id="UP000023152">
    <property type="component" value="Unassembled WGS sequence"/>
</dbReference>
<dbReference type="AlphaFoldDB" id="X6LAH2"/>
<proteinExistence type="predicted"/>
<gene>
    <name evidence="2" type="ORF">RFI_39161</name>
</gene>
<evidence type="ECO:0000313" key="3">
    <source>
        <dbReference type="Proteomes" id="UP000023152"/>
    </source>
</evidence>
<dbReference type="SUPFAM" id="SSF52540">
    <property type="entry name" value="P-loop containing nucleoside triphosphate hydrolases"/>
    <property type="match status" value="1"/>
</dbReference>
<dbReference type="InterPro" id="IPR027417">
    <property type="entry name" value="P-loop_NTPase"/>
</dbReference>
<feature type="coiled-coil region" evidence="1">
    <location>
        <begin position="87"/>
        <end position="114"/>
    </location>
</feature>
<dbReference type="EMBL" id="ASPP01046936">
    <property type="protein sequence ID" value="ETN98350.1"/>
    <property type="molecule type" value="Genomic_DNA"/>
</dbReference>
<protein>
    <submittedName>
        <fullName evidence="2">Uncharacterized protein</fullName>
    </submittedName>
</protein>
<evidence type="ECO:0000256" key="1">
    <source>
        <dbReference type="SAM" id="Coils"/>
    </source>
</evidence>
<evidence type="ECO:0000313" key="2">
    <source>
        <dbReference type="EMBL" id="ETN98350.1"/>
    </source>
</evidence>
<organism evidence="2 3">
    <name type="scientific">Reticulomyxa filosa</name>
    <dbReference type="NCBI Taxonomy" id="46433"/>
    <lineage>
        <taxon>Eukaryota</taxon>
        <taxon>Sar</taxon>
        <taxon>Rhizaria</taxon>
        <taxon>Retaria</taxon>
        <taxon>Foraminifera</taxon>
        <taxon>Monothalamids</taxon>
        <taxon>Reticulomyxidae</taxon>
        <taxon>Reticulomyxa</taxon>
    </lineage>
</organism>
<accession>X6LAH2</accession>
<keyword evidence="3" id="KW-1185">Reference proteome</keyword>
<sequence length="419" mass="49665">MSQKTNTELFQIIEATDDRDAVISKLRSWNDGNKLRNENTLPKDISAKMVLYWDLATWKEFGLSISVFDYFQHIHKCKLELKEMEPKTEKMKAMQQVEELMKRLLDEINETLTDKNVTFTFREKEIRSDITKRNPSPAAANKVMIDFSQQLRAIELKKLHEAVLAASSKIDSSRCPHIIVFGGSGVGKSHLVDHYADTYYYDNSNGQRLDKKDFFTLTICFNDHTAIYSSKINNEFEMETILRVCFEYFFFSKYEKKKEEEKTYRKYARNSYFSGMEREVSFLAFEAAFTRLWQKQYFSLEELLNLIIEEQKCKNLLFICDDITQWRKREYDFVSCIDHRKIPGLVVMYTTTSTPTRHIKPMQGPALIYLKGISLEKEILHHYNRYNDNDKGWKLKILTRMCGNHTRCFYVFFHQRAKK</sequence>
<name>X6LAH2_RETFI</name>